<dbReference type="STRING" id="64969.SAMN02745127_03021"/>
<protein>
    <submittedName>
        <fullName evidence="1">Uncharacterized protein</fullName>
    </submittedName>
</protein>
<reference evidence="1 2" key="1">
    <citation type="submission" date="2017-01" db="EMBL/GenBank/DDBJ databases">
        <title>Genome Sequencing of a Marine Spirillum, Oceanospirillum multiglobuliferum ATCC 33336, from Japan.</title>
        <authorList>
            <person name="Carney J.G."/>
            <person name="Trachtenberg A.M."/>
            <person name="Rheaume B.A."/>
            <person name="Linnane J.D."/>
            <person name="Pitts N.L."/>
            <person name="Mykles D.L."/>
            <person name="Maclea K.S."/>
        </authorList>
    </citation>
    <scope>NUCLEOTIDE SEQUENCE [LARGE SCALE GENOMIC DNA]</scope>
    <source>
        <strain evidence="1 2">ATCC 33336</strain>
    </source>
</reference>
<evidence type="ECO:0000313" key="2">
    <source>
        <dbReference type="Proteomes" id="UP000191418"/>
    </source>
</evidence>
<dbReference type="AlphaFoldDB" id="A0A1T4SG51"/>
<evidence type="ECO:0000313" key="1">
    <source>
        <dbReference type="EMBL" id="OPX54303.1"/>
    </source>
</evidence>
<gene>
    <name evidence="1" type="ORF">BTE48_15035</name>
</gene>
<dbReference type="Proteomes" id="UP000191418">
    <property type="component" value="Unassembled WGS sequence"/>
</dbReference>
<name>A0A1T4SG51_9GAMM</name>
<comment type="caution">
    <text evidence="1">The sequence shown here is derived from an EMBL/GenBank/DDBJ whole genome shotgun (WGS) entry which is preliminary data.</text>
</comment>
<dbReference type="RefSeq" id="WP_078746531.1">
    <property type="nucleotide sequence ID" value="NZ_FUXG01000030.1"/>
</dbReference>
<organism evidence="1 2">
    <name type="scientific">Oceanospirillum multiglobuliferum</name>
    <dbReference type="NCBI Taxonomy" id="64969"/>
    <lineage>
        <taxon>Bacteria</taxon>
        <taxon>Pseudomonadati</taxon>
        <taxon>Pseudomonadota</taxon>
        <taxon>Gammaproteobacteria</taxon>
        <taxon>Oceanospirillales</taxon>
        <taxon>Oceanospirillaceae</taxon>
        <taxon>Oceanospirillum</taxon>
    </lineage>
</organism>
<sequence length="820" mass="91289">MDQLRLNMLYLLMRLRKWIFILSGLVLILALLLLSLWLTRAHWLPSVVNYGVKEKGWQLTELSWSEPYQIDRLSLAQAKGQQFHFTAIHWQKSQGLLHAGPVVYQAGSTPVAAPDPTMSVPVSPPADFSVMLAQRVAQINQALEDVRSQLVRFNDWAAWVGLTQIQLPDVQVRLADSTRVQLDLQINQQQSEWRFGLNATTDLAPEYALALNGQLNTDLMNAQLQLNTPPKGQALSKDCHLKAGEPLQLDVQIPLQAFGRWQLGLAGVNLRHSANCLAELIPTQQANFQAPKAGWLQVSPISLRLDLARQQLLLPNLKLNWQANSKTQLAMAKEVAVAVQPTQIEVDLTEVMLSSTEQKGRITTRASFNAQGNLVESQAEKPALLAFNSSGYWRNSAESFSYQSAETHLQTPALKVQEFQLGVGQLNSPVSLLWQKANGLLQLAASVHTTLNVKHALLKKPLALVLQTELSGTPQQPHIQLQSLTPELPLLVVLNSDALALNKRATPNTAKRVYIFSTAPIMLSNWAQMLKLPEDLLLSDGRLQFNGALNLNAVDLSQSSGQFDLGLEQGGGRYLGYQWSGLSVPLNVHYQGQSQPLLLRANQLFLQRLWAGVELQNLRMNLNAEHRKTEAGTMFTGQVSALQGDLWGGRFNLDQLSYPIPEQGVDSLVSLRQLDLQKLVNASNEQKIRVTGSVSGRLPLKLYADGVEIKQGMLESDTNGVISLKNNPAWQLMLQQQATLASSLRHLNYLDYTQLRGHLEMARSGNLKVELQIEGENKAENQPVNFNFNSEQNILTLLKALRLTQQLNDSLDNRMKRKTK</sequence>
<dbReference type="EMBL" id="MTSM01000029">
    <property type="protein sequence ID" value="OPX54303.1"/>
    <property type="molecule type" value="Genomic_DNA"/>
</dbReference>
<dbReference type="InterPro" id="IPR021730">
    <property type="entry name" value="YdbH"/>
</dbReference>
<proteinExistence type="predicted"/>
<dbReference type="OrthoDB" id="9759996at2"/>
<accession>A0A1T4SG51</accession>
<keyword evidence="2" id="KW-1185">Reference proteome</keyword>
<dbReference type="Pfam" id="PF11739">
    <property type="entry name" value="YdbH-like"/>
    <property type="match status" value="1"/>
</dbReference>